<dbReference type="InterPro" id="IPR001789">
    <property type="entry name" value="Sig_transdc_resp-reg_receiver"/>
</dbReference>
<evidence type="ECO:0000259" key="9">
    <source>
        <dbReference type="PROSITE" id="PS01124"/>
    </source>
</evidence>
<evidence type="ECO:0000313" key="12">
    <source>
        <dbReference type="Proteomes" id="UP001597493"/>
    </source>
</evidence>
<evidence type="ECO:0000256" key="2">
    <source>
        <dbReference type="ARBA" id="ARBA00022490"/>
    </source>
</evidence>
<evidence type="ECO:0000313" key="11">
    <source>
        <dbReference type="EMBL" id="MFD2658679.1"/>
    </source>
</evidence>
<dbReference type="InterPro" id="IPR018060">
    <property type="entry name" value="HTH_AraC"/>
</dbReference>
<dbReference type="Pfam" id="PF12833">
    <property type="entry name" value="HTH_18"/>
    <property type="match status" value="1"/>
</dbReference>
<evidence type="ECO:0000256" key="8">
    <source>
        <dbReference type="PROSITE-ProRule" id="PRU00169"/>
    </source>
</evidence>
<gene>
    <name evidence="11" type="ORF">ACFSW5_00185</name>
</gene>
<dbReference type="SUPFAM" id="SSF46689">
    <property type="entry name" value="Homeodomain-like"/>
    <property type="match status" value="2"/>
</dbReference>
<proteinExistence type="predicted"/>
<evidence type="ECO:0000256" key="5">
    <source>
        <dbReference type="ARBA" id="ARBA00023015"/>
    </source>
</evidence>
<organism evidence="11 12">
    <name type="scientific">Paenibacillus thailandensis</name>
    <dbReference type="NCBI Taxonomy" id="393250"/>
    <lineage>
        <taxon>Bacteria</taxon>
        <taxon>Bacillati</taxon>
        <taxon>Bacillota</taxon>
        <taxon>Bacilli</taxon>
        <taxon>Bacillales</taxon>
        <taxon>Paenibacillaceae</taxon>
        <taxon>Paenibacillus</taxon>
    </lineage>
</organism>
<dbReference type="Gene3D" id="3.40.50.2300">
    <property type="match status" value="1"/>
</dbReference>
<name>A0ABW5QQS0_9BACL</name>
<dbReference type="SMART" id="SM00448">
    <property type="entry name" value="REC"/>
    <property type="match status" value="1"/>
</dbReference>
<evidence type="ECO:0000256" key="6">
    <source>
        <dbReference type="ARBA" id="ARBA00023125"/>
    </source>
</evidence>
<feature type="modified residue" description="4-aspartylphosphate" evidence="8">
    <location>
        <position position="55"/>
    </location>
</feature>
<comment type="caution">
    <text evidence="11">The sequence shown here is derived from an EMBL/GenBank/DDBJ whole genome shotgun (WGS) entry which is preliminary data.</text>
</comment>
<dbReference type="PROSITE" id="PS50110">
    <property type="entry name" value="RESPONSE_REGULATORY"/>
    <property type="match status" value="1"/>
</dbReference>
<comment type="subcellular location">
    <subcellularLocation>
        <location evidence="1">Cytoplasm</location>
    </subcellularLocation>
</comment>
<evidence type="ECO:0000256" key="1">
    <source>
        <dbReference type="ARBA" id="ARBA00004496"/>
    </source>
</evidence>
<keyword evidence="3 8" id="KW-0597">Phosphoprotein</keyword>
<reference evidence="12" key="1">
    <citation type="journal article" date="2019" name="Int. J. Syst. Evol. Microbiol.">
        <title>The Global Catalogue of Microorganisms (GCM) 10K type strain sequencing project: providing services to taxonomists for standard genome sequencing and annotation.</title>
        <authorList>
            <consortium name="The Broad Institute Genomics Platform"/>
            <consortium name="The Broad Institute Genome Sequencing Center for Infectious Disease"/>
            <person name="Wu L."/>
            <person name="Ma J."/>
        </authorList>
    </citation>
    <scope>NUCLEOTIDE SEQUENCE [LARGE SCALE GENOMIC DNA]</scope>
    <source>
        <strain evidence="12">TISTR 1827</strain>
    </source>
</reference>
<dbReference type="SUPFAM" id="SSF52172">
    <property type="entry name" value="CheY-like"/>
    <property type="match status" value="1"/>
</dbReference>
<keyword evidence="4" id="KW-0902">Two-component regulatory system</keyword>
<evidence type="ECO:0000256" key="4">
    <source>
        <dbReference type="ARBA" id="ARBA00023012"/>
    </source>
</evidence>
<evidence type="ECO:0000256" key="3">
    <source>
        <dbReference type="ARBA" id="ARBA00022553"/>
    </source>
</evidence>
<dbReference type="InterPro" id="IPR011006">
    <property type="entry name" value="CheY-like_superfamily"/>
</dbReference>
<sequence>MWNVLLVDDEPWVLEGLKSMIDWERSGFRICGEAANGADALRLIRELRPKLVVTDVRMPALGGLELIEQTNRLLPNPPKFIVLSGYDEFQYALSAMRQRAAAYLLKPVDDDEVTAALAKLGEQLLEEEAAEQCRTKQRLYAAERLINRLIREEGEPAMERQALMELGISPGAELRCMMVDTASSRSDLWTLLQEAGFGGDGIAPFRDGAERTGLLVSSGGGEERALGKADKRNVREIAFRVHTCLTESLGQPALVAVSGRGNGLNEMKQLYAQALEALKRNRDNAGGGVVFCDESTAPKPKPDRSVVLKHKFKLLTAQVEEGEPDPISNNAADAIRCCAEHGLDVEGAKSCAADLEMDLCKIIAELNGDPDELMNNLREKHGSLADMKDYRALERYVVGLCLETASALRLLKPKNDRNVMFQAIRYVDLEFRNKLQLRDMAKRFHMNAAYMGQLFKKHTGKTFNEYLNDKRIEEAKRLLACTPLKIGEVALKVGYPDADYFVLKFKKQTGVLPTAYKNGLESKRL</sequence>
<dbReference type="InterPro" id="IPR018062">
    <property type="entry name" value="HTH_AraC-typ_CS"/>
</dbReference>
<dbReference type="Proteomes" id="UP001597493">
    <property type="component" value="Unassembled WGS sequence"/>
</dbReference>
<dbReference type="Gene3D" id="1.10.10.60">
    <property type="entry name" value="Homeodomain-like"/>
    <property type="match status" value="2"/>
</dbReference>
<feature type="domain" description="Response regulatory" evidence="10">
    <location>
        <begin position="3"/>
        <end position="121"/>
    </location>
</feature>
<dbReference type="InterPro" id="IPR051552">
    <property type="entry name" value="HptR"/>
</dbReference>
<dbReference type="PROSITE" id="PS01124">
    <property type="entry name" value="HTH_ARAC_FAMILY_2"/>
    <property type="match status" value="1"/>
</dbReference>
<dbReference type="CDD" id="cd17536">
    <property type="entry name" value="REC_YesN-like"/>
    <property type="match status" value="1"/>
</dbReference>
<dbReference type="PROSITE" id="PS00041">
    <property type="entry name" value="HTH_ARAC_FAMILY_1"/>
    <property type="match status" value="1"/>
</dbReference>
<keyword evidence="12" id="KW-1185">Reference proteome</keyword>
<dbReference type="RefSeq" id="WP_379268445.1">
    <property type="nucleotide sequence ID" value="NZ_JBHUGT010000026.1"/>
</dbReference>
<keyword evidence="5" id="KW-0805">Transcription regulation</keyword>
<evidence type="ECO:0000259" key="10">
    <source>
        <dbReference type="PROSITE" id="PS50110"/>
    </source>
</evidence>
<dbReference type="InterPro" id="IPR009057">
    <property type="entry name" value="Homeodomain-like_sf"/>
</dbReference>
<feature type="domain" description="HTH araC/xylS-type" evidence="9">
    <location>
        <begin position="421"/>
        <end position="519"/>
    </location>
</feature>
<dbReference type="EMBL" id="JBHUMY010000001">
    <property type="protein sequence ID" value="MFD2658679.1"/>
    <property type="molecule type" value="Genomic_DNA"/>
</dbReference>
<keyword evidence="7" id="KW-0804">Transcription</keyword>
<keyword evidence="6" id="KW-0238">DNA-binding</keyword>
<evidence type="ECO:0000256" key="7">
    <source>
        <dbReference type="ARBA" id="ARBA00023163"/>
    </source>
</evidence>
<dbReference type="Pfam" id="PF00072">
    <property type="entry name" value="Response_reg"/>
    <property type="match status" value="1"/>
</dbReference>
<accession>A0ABW5QQS0</accession>
<dbReference type="PANTHER" id="PTHR42713">
    <property type="entry name" value="HISTIDINE KINASE-RELATED"/>
    <property type="match status" value="1"/>
</dbReference>
<keyword evidence="2" id="KW-0963">Cytoplasm</keyword>
<protein>
    <submittedName>
        <fullName evidence="11">Response regulator</fullName>
    </submittedName>
</protein>
<dbReference type="SMART" id="SM00342">
    <property type="entry name" value="HTH_ARAC"/>
    <property type="match status" value="1"/>
</dbReference>
<dbReference type="PANTHER" id="PTHR42713:SF3">
    <property type="entry name" value="TRANSCRIPTIONAL REGULATORY PROTEIN HPTR"/>
    <property type="match status" value="1"/>
</dbReference>